<evidence type="ECO:0000313" key="2">
    <source>
        <dbReference type="Proteomes" id="UP000187203"/>
    </source>
</evidence>
<dbReference type="EMBL" id="AWUE01024789">
    <property type="protein sequence ID" value="OMO49748.1"/>
    <property type="molecule type" value="Genomic_DNA"/>
</dbReference>
<comment type="caution">
    <text evidence="1">The sequence shown here is derived from an EMBL/GenBank/DDBJ whole genome shotgun (WGS) entry which is preliminary data.</text>
</comment>
<keyword evidence="2" id="KW-1185">Reference proteome</keyword>
<protein>
    <submittedName>
        <fullName evidence="1">Kelch-like protein 31-like protein</fullName>
    </submittedName>
</protein>
<name>A0A1R3FV71_9ROSI</name>
<dbReference type="AlphaFoldDB" id="A0A1R3FV71"/>
<reference evidence="2" key="1">
    <citation type="submission" date="2013-09" db="EMBL/GenBank/DDBJ databases">
        <title>Corchorus olitorius genome sequencing.</title>
        <authorList>
            <person name="Alam M."/>
            <person name="Haque M.S."/>
            <person name="Islam M.S."/>
            <person name="Emdad E.M."/>
            <person name="Islam M.M."/>
            <person name="Ahmed B."/>
            <person name="Halim A."/>
            <person name="Hossen Q.M.M."/>
            <person name="Hossain M.Z."/>
            <person name="Ahmed R."/>
            <person name="Khan M.M."/>
            <person name="Islam R."/>
            <person name="Rashid M.M."/>
            <person name="Khan S.A."/>
            <person name="Rahman M.S."/>
            <person name="Alam M."/>
            <person name="Yahiya A.S."/>
            <person name="Khan M.S."/>
            <person name="Azam M.S."/>
            <person name="Haque T."/>
            <person name="Lashkar M.Z.H."/>
            <person name="Akhand A.I."/>
            <person name="Morshed G."/>
            <person name="Roy S."/>
            <person name="Uddin K.S."/>
            <person name="Rabeya T."/>
            <person name="Hossain A.S."/>
            <person name="Chowdhury A."/>
            <person name="Snigdha A.R."/>
            <person name="Mortoza M.S."/>
            <person name="Matin S.A."/>
            <person name="Hoque S.M.E."/>
            <person name="Islam M.K."/>
            <person name="Roy D.K."/>
            <person name="Haider R."/>
            <person name="Moosa M.M."/>
            <person name="Elias S.M."/>
            <person name="Hasan A.M."/>
            <person name="Jahan S."/>
            <person name="Shafiuddin M."/>
            <person name="Mahmood N."/>
            <person name="Shommy N.S."/>
        </authorList>
    </citation>
    <scope>NUCLEOTIDE SEQUENCE [LARGE SCALE GENOMIC DNA]</scope>
    <source>
        <strain evidence="2">cv. O-4</strain>
    </source>
</reference>
<proteinExistence type="predicted"/>
<sequence>MEKLNVNVQWHCSSTCGGHVLLGGGKSSSGGGSSIGNIGGDVTIFEEKRYIP</sequence>
<evidence type="ECO:0000313" key="1">
    <source>
        <dbReference type="EMBL" id="OMO49748.1"/>
    </source>
</evidence>
<dbReference type="Proteomes" id="UP000187203">
    <property type="component" value="Unassembled WGS sequence"/>
</dbReference>
<accession>A0A1R3FV71</accession>
<gene>
    <name evidence="1" type="ORF">COLO4_38415</name>
</gene>
<organism evidence="1 2">
    <name type="scientific">Corchorus olitorius</name>
    <dbReference type="NCBI Taxonomy" id="93759"/>
    <lineage>
        <taxon>Eukaryota</taxon>
        <taxon>Viridiplantae</taxon>
        <taxon>Streptophyta</taxon>
        <taxon>Embryophyta</taxon>
        <taxon>Tracheophyta</taxon>
        <taxon>Spermatophyta</taxon>
        <taxon>Magnoliopsida</taxon>
        <taxon>eudicotyledons</taxon>
        <taxon>Gunneridae</taxon>
        <taxon>Pentapetalae</taxon>
        <taxon>rosids</taxon>
        <taxon>malvids</taxon>
        <taxon>Malvales</taxon>
        <taxon>Malvaceae</taxon>
        <taxon>Grewioideae</taxon>
        <taxon>Apeibeae</taxon>
        <taxon>Corchorus</taxon>
    </lineage>
</organism>